<reference evidence="1 2" key="1">
    <citation type="submission" date="2022-12" db="EMBL/GenBank/DDBJ databases">
        <title>Chromosome-level genome of Tegillarca granosa.</title>
        <authorList>
            <person name="Kim J."/>
        </authorList>
    </citation>
    <scope>NUCLEOTIDE SEQUENCE [LARGE SCALE GENOMIC DNA]</scope>
    <source>
        <strain evidence="1">Teg-2019</strain>
        <tissue evidence="1">Adductor muscle</tissue>
    </source>
</reference>
<dbReference type="EMBL" id="JARBDR010000921">
    <property type="protein sequence ID" value="KAJ8298853.1"/>
    <property type="molecule type" value="Genomic_DNA"/>
</dbReference>
<name>A0ABQ9E049_TEGGR</name>
<evidence type="ECO:0000313" key="2">
    <source>
        <dbReference type="Proteomes" id="UP001217089"/>
    </source>
</evidence>
<comment type="caution">
    <text evidence="1">The sequence shown here is derived from an EMBL/GenBank/DDBJ whole genome shotgun (WGS) entry which is preliminary data.</text>
</comment>
<organism evidence="1 2">
    <name type="scientific">Tegillarca granosa</name>
    <name type="common">Malaysian cockle</name>
    <name type="synonym">Anadara granosa</name>
    <dbReference type="NCBI Taxonomy" id="220873"/>
    <lineage>
        <taxon>Eukaryota</taxon>
        <taxon>Metazoa</taxon>
        <taxon>Spiralia</taxon>
        <taxon>Lophotrochozoa</taxon>
        <taxon>Mollusca</taxon>
        <taxon>Bivalvia</taxon>
        <taxon>Autobranchia</taxon>
        <taxon>Pteriomorphia</taxon>
        <taxon>Arcoida</taxon>
        <taxon>Arcoidea</taxon>
        <taxon>Arcidae</taxon>
        <taxon>Tegillarca</taxon>
    </lineage>
</organism>
<sequence>MFMNDITIIPLEKVRFLINKSIEILHNFYCFILICTAYRVIHDNHINKVPSQSYVKNRVKSFAHKVECIRLRFSYFLLLSSHLFSTSAACISSCDFWRETSLMNFNKLAKVTQSVVN</sequence>
<evidence type="ECO:0000313" key="1">
    <source>
        <dbReference type="EMBL" id="KAJ8298853.1"/>
    </source>
</evidence>
<keyword evidence="2" id="KW-1185">Reference proteome</keyword>
<dbReference type="Proteomes" id="UP001217089">
    <property type="component" value="Unassembled WGS sequence"/>
</dbReference>
<accession>A0ABQ9E049</accession>
<protein>
    <submittedName>
        <fullName evidence="1">Uncharacterized protein</fullName>
    </submittedName>
</protein>
<proteinExistence type="predicted"/>
<gene>
    <name evidence="1" type="ORF">KUTeg_022913</name>
</gene>